<dbReference type="Proteomes" id="UP001187192">
    <property type="component" value="Unassembled WGS sequence"/>
</dbReference>
<keyword evidence="2" id="KW-1185">Reference proteome</keyword>
<dbReference type="Gramene" id="FCD_00031451-RA">
    <property type="protein sequence ID" value="FCD_00031451-RA:cds"/>
    <property type="gene ID" value="FCD_00031451"/>
</dbReference>
<dbReference type="Gramene" id="FCD_00024924-RA">
    <property type="protein sequence ID" value="FCD_00024924-RA:cds"/>
    <property type="gene ID" value="FCD_00024924"/>
</dbReference>
<reference evidence="1" key="1">
    <citation type="submission" date="2023-07" db="EMBL/GenBank/DDBJ databases">
        <title>draft genome sequence of fig (Ficus carica).</title>
        <authorList>
            <person name="Takahashi T."/>
            <person name="Nishimura K."/>
        </authorList>
    </citation>
    <scope>NUCLEOTIDE SEQUENCE</scope>
</reference>
<comment type="caution">
    <text evidence="1">The sequence shown here is derived from an EMBL/GenBank/DDBJ whole genome shotgun (WGS) entry which is preliminary data.</text>
</comment>
<accession>A0AA87ZZV5</accession>
<dbReference type="EMBL" id="BTGU01000015">
    <property type="protein sequence ID" value="GMN43159.1"/>
    <property type="molecule type" value="Genomic_DNA"/>
</dbReference>
<dbReference type="AlphaFoldDB" id="A0AA87ZZV5"/>
<organism evidence="1 2">
    <name type="scientific">Ficus carica</name>
    <name type="common">Common fig</name>
    <dbReference type="NCBI Taxonomy" id="3494"/>
    <lineage>
        <taxon>Eukaryota</taxon>
        <taxon>Viridiplantae</taxon>
        <taxon>Streptophyta</taxon>
        <taxon>Embryophyta</taxon>
        <taxon>Tracheophyta</taxon>
        <taxon>Spermatophyta</taxon>
        <taxon>Magnoliopsida</taxon>
        <taxon>eudicotyledons</taxon>
        <taxon>Gunneridae</taxon>
        <taxon>Pentapetalae</taxon>
        <taxon>rosids</taxon>
        <taxon>fabids</taxon>
        <taxon>Rosales</taxon>
        <taxon>Moraceae</taxon>
        <taxon>Ficeae</taxon>
        <taxon>Ficus</taxon>
    </lineage>
</organism>
<protein>
    <submittedName>
        <fullName evidence="1">Uncharacterized protein</fullName>
    </submittedName>
</protein>
<evidence type="ECO:0000313" key="2">
    <source>
        <dbReference type="Proteomes" id="UP001187192"/>
    </source>
</evidence>
<sequence length="65" mass="7486">MEQQPYRLNRNHVDVQDLVTILVAALQVQVLLELLKAMQCLPWLEDPPCTDLLQEWSSGALVHVY</sequence>
<name>A0AA87ZZV5_FICCA</name>
<evidence type="ECO:0000313" key="1">
    <source>
        <dbReference type="EMBL" id="GMN43159.1"/>
    </source>
</evidence>
<gene>
    <name evidence="1" type="ORF">TIFTF001_012365</name>
</gene>
<proteinExistence type="predicted"/>